<dbReference type="Gene3D" id="1.10.540.10">
    <property type="entry name" value="Acyl-CoA dehydrogenase/oxidase, N-terminal domain"/>
    <property type="match status" value="1"/>
</dbReference>
<reference evidence="1 2" key="1">
    <citation type="submission" date="2015-02" db="EMBL/GenBank/DDBJ databases">
        <title>Draft genome sequences of ten Microbacterium spp. with emphasis on heavy metal contaminated environments.</title>
        <authorList>
            <person name="Corretto E."/>
        </authorList>
    </citation>
    <scope>NUCLEOTIDE SEQUENCE [LARGE SCALE GENOMIC DNA]</scope>
    <source>
        <strain evidence="1 2">DSM 18659</strain>
    </source>
</reference>
<protein>
    <submittedName>
        <fullName evidence="1">Uncharacterized protein</fullName>
    </submittedName>
</protein>
<dbReference type="SUPFAM" id="SSF56645">
    <property type="entry name" value="Acyl-CoA dehydrogenase NM domain-like"/>
    <property type="match status" value="1"/>
</dbReference>
<accession>A0A0F0LVM8</accession>
<dbReference type="PATRIC" id="fig|400772.4.peg.976"/>
<dbReference type="GO" id="GO:0016627">
    <property type="term" value="F:oxidoreductase activity, acting on the CH-CH group of donors"/>
    <property type="evidence" value="ECO:0007669"/>
    <property type="project" value="InterPro"/>
</dbReference>
<gene>
    <name evidence="1" type="ORF">RR49_00951</name>
</gene>
<dbReference type="EMBL" id="JYIY01000066">
    <property type="protein sequence ID" value="KJL37367.1"/>
    <property type="molecule type" value="Genomic_DNA"/>
</dbReference>
<dbReference type="AlphaFoldDB" id="A0A0F0LVM8"/>
<dbReference type="STRING" id="400772.RR49_00951"/>
<dbReference type="GO" id="GO:0050660">
    <property type="term" value="F:flavin adenine dinucleotide binding"/>
    <property type="evidence" value="ECO:0007669"/>
    <property type="project" value="InterPro"/>
</dbReference>
<dbReference type="InterPro" id="IPR009100">
    <property type="entry name" value="AcylCoA_DH/oxidase_NM_dom_sf"/>
</dbReference>
<comment type="caution">
    <text evidence="1">The sequence shown here is derived from an EMBL/GenBank/DDBJ whole genome shotgun (WGS) entry which is preliminary data.</text>
</comment>
<evidence type="ECO:0000313" key="2">
    <source>
        <dbReference type="Proteomes" id="UP000033451"/>
    </source>
</evidence>
<proteinExistence type="predicted"/>
<dbReference type="Proteomes" id="UP000033451">
    <property type="component" value="Unassembled WGS sequence"/>
</dbReference>
<name>A0A0F0LVM8_9MICO</name>
<sequence>MASDAIPDDLRQQAADMALFGDAISQDWGGLGLDLVQDVELAMELG</sequence>
<evidence type="ECO:0000313" key="1">
    <source>
        <dbReference type="EMBL" id="KJL37367.1"/>
    </source>
</evidence>
<dbReference type="InterPro" id="IPR037069">
    <property type="entry name" value="AcylCoA_DH/ox_N_sf"/>
</dbReference>
<organism evidence="1 2">
    <name type="scientific">Microbacterium ginsengisoli</name>
    <dbReference type="NCBI Taxonomy" id="400772"/>
    <lineage>
        <taxon>Bacteria</taxon>
        <taxon>Bacillati</taxon>
        <taxon>Actinomycetota</taxon>
        <taxon>Actinomycetes</taxon>
        <taxon>Micrococcales</taxon>
        <taxon>Microbacteriaceae</taxon>
        <taxon>Microbacterium</taxon>
    </lineage>
</organism>
<keyword evidence="2" id="KW-1185">Reference proteome</keyword>